<proteinExistence type="predicted"/>
<dbReference type="EMBL" id="QBIY01012558">
    <property type="protein sequence ID" value="RXN23733.1"/>
    <property type="molecule type" value="Genomic_DNA"/>
</dbReference>
<sequence>MSASNSHFLDEELVEPAMLPGPPQDVLSSLSNADGSSGGSVLSSGAGQSSTDDILSILQMAVARLGLDNSVQPAQTNVFFKQNVDSMFTMPPCKDFVAEFASALTGSNVPKRRSKTARTPASMAEADSIGVGRAPEIEQPVAALVVSPDEALRGNVCCPSAQCGRTDTLLKKAYESVAYITRAENTICQLLLACNTTLESANVDSSAAQFLQTALLTLGHVTRELGTLSATLLTARRQVWLAQARLPEDSFHGFGLELSKMTDGLV</sequence>
<keyword evidence="2" id="KW-0675">Receptor</keyword>
<keyword evidence="3" id="KW-1185">Reference proteome</keyword>
<evidence type="ECO:0000313" key="3">
    <source>
        <dbReference type="Proteomes" id="UP000290572"/>
    </source>
</evidence>
<gene>
    <name evidence="2" type="ORF">ROHU_022561</name>
</gene>
<organism evidence="2 3">
    <name type="scientific">Labeo rohita</name>
    <name type="common">Indian major carp</name>
    <name type="synonym">Cyprinus rohita</name>
    <dbReference type="NCBI Taxonomy" id="84645"/>
    <lineage>
        <taxon>Eukaryota</taxon>
        <taxon>Metazoa</taxon>
        <taxon>Chordata</taxon>
        <taxon>Craniata</taxon>
        <taxon>Vertebrata</taxon>
        <taxon>Euteleostomi</taxon>
        <taxon>Actinopterygii</taxon>
        <taxon>Neopterygii</taxon>
        <taxon>Teleostei</taxon>
        <taxon>Ostariophysi</taxon>
        <taxon>Cypriniformes</taxon>
        <taxon>Cyprinidae</taxon>
        <taxon>Labeoninae</taxon>
        <taxon>Labeonini</taxon>
        <taxon>Labeo</taxon>
    </lineage>
</organism>
<protein>
    <submittedName>
        <fullName evidence="2">Extracellular calcium-sensing receptor-like protein</fullName>
    </submittedName>
</protein>
<comment type="caution">
    <text evidence="2">The sequence shown here is derived from an EMBL/GenBank/DDBJ whole genome shotgun (WGS) entry which is preliminary data.</text>
</comment>
<reference evidence="2 3" key="1">
    <citation type="submission" date="2018-03" db="EMBL/GenBank/DDBJ databases">
        <title>Draft genome sequence of Rohu Carp (Labeo rohita).</title>
        <authorList>
            <person name="Das P."/>
            <person name="Kushwaha B."/>
            <person name="Joshi C.G."/>
            <person name="Kumar D."/>
            <person name="Nagpure N.S."/>
            <person name="Sahoo L."/>
            <person name="Das S.P."/>
            <person name="Bit A."/>
            <person name="Patnaik S."/>
            <person name="Meher P.K."/>
            <person name="Jayasankar P."/>
            <person name="Koringa P.G."/>
            <person name="Patel N.V."/>
            <person name="Hinsu A.T."/>
            <person name="Kumar R."/>
            <person name="Pandey M."/>
            <person name="Agarwal S."/>
            <person name="Srivastava S."/>
            <person name="Singh M."/>
            <person name="Iquebal M.A."/>
            <person name="Jaiswal S."/>
            <person name="Angadi U.B."/>
            <person name="Kumar N."/>
            <person name="Raza M."/>
            <person name="Shah T.M."/>
            <person name="Rai A."/>
            <person name="Jena J.K."/>
        </authorList>
    </citation>
    <scope>NUCLEOTIDE SEQUENCE [LARGE SCALE GENOMIC DNA]</scope>
    <source>
        <strain evidence="2">DASCIFA01</strain>
        <tissue evidence="2">Testis</tissue>
    </source>
</reference>
<evidence type="ECO:0000256" key="1">
    <source>
        <dbReference type="SAM" id="MobiDB-lite"/>
    </source>
</evidence>
<accession>A0A498MV64</accession>
<name>A0A498MV64_LABRO</name>
<feature type="region of interest" description="Disordered" evidence="1">
    <location>
        <begin position="17"/>
        <end position="47"/>
    </location>
</feature>
<dbReference type="AlphaFoldDB" id="A0A498MV64"/>
<dbReference type="Proteomes" id="UP000290572">
    <property type="component" value="Unassembled WGS sequence"/>
</dbReference>
<evidence type="ECO:0000313" key="2">
    <source>
        <dbReference type="EMBL" id="RXN23733.1"/>
    </source>
</evidence>